<evidence type="ECO:0000256" key="1">
    <source>
        <dbReference type="ARBA" id="ARBA00001974"/>
    </source>
</evidence>
<organism evidence="9">
    <name type="scientific">Molluscum contagiosum virus subtype 2</name>
    <name type="common">MOCV</name>
    <name type="synonym">MCVII</name>
    <dbReference type="NCBI Taxonomy" id="10281"/>
    <lineage>
        <taxon>Viruses</taxon>
        <taxon>Varidnaviria</taxon>
        <taxon>Bamfordvirae</taxon>
        <taxon>Nucleocytoviricota</taxon>
        <taxon>Pokkesviricetes</taxon>
        <taxon>Chitovirales</taxon>
        <taxon>Poxviridae</taxon>
        <taxon>Chordopoxvirinae</taxon>
        <taxon>Molluscipoxvirus</taxon>
        <taxon>Molluscipoxvirus molluscum</taxon>
        <taxon>Molluscum contagiosum virus</taxon>
    </lineage>
</organism>
<dbReference type="Proteomes" id="UP000317891">
    <property type="component" value="Segment"/>
</dbReference>
<evidence type="ECO:0000313" key="14">
    <source>
        <dbReference type="EMBL" id="AYO89063.1"/>
    </source>
</evidence>
<evidence type="ECO:0000256" key="5">
    <source>
        <dbReference type="ARBA" id="ARBA00023157"/>
    </source>
</evidence>
<reference evidence="10" key="2">
    <citation type="journal article" date="2018" name="Viruses">
        <title>New Insights into the Evolutionary and Genomic Landscape of Molluscum Contagiosum Virus (MCV) based on Nine MCV1 and Six MCV2 Complete Genome Sequences.</title>
        <authorList>
            <person name="Zorec T."/>
            <person name="Kutnjak D."/>
            <person name="Hosnjak L."/>
            <person name="Kusar B."/>
            <person name="Trcko K."/>
            <person name="Kocjan B."/>
            <person name="Li Y."/>
            <person name="Krizmaric M."/>
            <person name="Miljkovic J."/>
            <person name="Ravnikar M."/>
            <person name="Poljak M."/>
        </authorList>
    </citation>
    <scope>NUCLEOTIDE SEQUENCE [LARGE SCALE GENOMIC DNA]</scope>
    <source>
        <strain evidence="10">MCV2_MB98</strain>
        <strain evidence="11">MCV2_MC313</strain>
        <strain evidence="12">MCV2_MC316</strain>
        <strain evidence="13">MCV2_MC332</strain>
        <strain evidence="14">MCV2_MC515</strain>
    </source>
</reference>
<dbReference type="SUPFAM" id="SSF69000">
    <property type="entry name" value="FAD-dependent thiol oxidase"/>
    <property type="match status" value="1"/>
</dbReference>
<dbReference type="EMBL" id="MH320551">
    <property type="protein sequence ID" value="AYO88185.1"/>
    <property type="molecule type" value="Genomic_DNA"/>
</dbReference>
<feature type="domain" description="ERV/ALR sulfhydryl oxidase" evidence="8">
    <location>
        <begin position="1"/>
        <end position="98"/>
    </location>
</feature>
<dbReference type="Proteomes" id="UP000315637">
    <property type="component" value="Segment"/>
</dbReference>
<accession>A0A1S7DLM9</accession>
<dbReference type="GO" id="GO:0016972">
    <property type="term" value="F:thiol oxidase activity"/>
    <property type="evidence" value="ECO:0007669"/>
    <property type="project" value="UniProtKB-EC"/>
</dbReference>
<evidence type="ECO:0000313" key="9">
    <source>
        <dbReference type="EMBL" id="AQY16613.1"/>
    </source>
</evidence>
<evidence type="ECO:0000313" key="13">
    <source>
        <dbReference type="EMBL" id="AYO88185.1"/>
    </source>
</evidence>
<evidence type="ECO:0000256" key="3">
    <source>
        <dbReference type="ARBA" id="ARBA00022827"/>
    </source>
</evidence>
<dbReference type="InterPro" id="IPR036774">
    <property type="entry name" value="ERV/ALR_sulphydryl_oxid_sf"/>
</dbReference>
<proteinExistence type="predicted"/>
<comment type="catalytic activity">
    <reaction evidence="6 7">
        <text>2 R'C(R)SH + O2 = R'C(R)S-S(R)CR' + H2O2</text>
        <dbReference type="Rhea" id="RHEA:17357"/>
        <dbReference type="ChEBI" id="CHEBI:15379"/>
        <dbReference type="ChEBI" id="CHEBI:16240"/>
        <dbReference type="ChEBI" id="CHEBI:16520"/>
        <dbReference type="ChEBI" id="CHEBI:17412"/>
        <dbReference type="EC" id="1.8.3.2"/>
    </reaction>
</comment>
<dbReference type="EMBL" id="MH320548">
    <property type="protein sequence ID" value="AYO87675.1"/>
    <property type="molecule type" value="Genomic_DNA"/>
</dbReference>
<protein>
    <recommendedName>
        <fullName evidence="7">Sulfhydryl oxidase</fullName>
        <ecNumber evidence="7">1.8.3.2</ecNumber>
    </recommendedName>
</protein>
<dbReference type="InterPro" id="IPR017905">
    <property type="entry name" value="ERV/ALR_sulphydryl_oxidase"/>
</dbReference>
<keyword evidence="5" id="KW-1015">Disulfide bond</keyword>
<dbReference type="Proteomes" id="UP000317568">
    <property type="component" value="Genome"/>
</dbReference>
<dbReference type="EMBL" id="MH320550">
    <property type="protein sequence ID" value="AYO88015.1"/>
    <property type="molecule type" value="Genomic_DNA"/>
</dbReference>
<reference evidence="9" key="1">
    <citation type="journal article" date="2017" name="J. Gen. Virol.">
        <title>Recombination events and variability among full-length genomes of co-circulating molluscum contagiosum virus subtypes 1 and 2.</title>
        <authorList>
            <person name="Lopez-Bueno A."/>
            <person name="Parras-Molto M."/>
            <person name="Lopez-Barrantes O."/>
            <person name="Belda S."/>
            <person name="Alejo A."/>
        </authorList>
    </citation>
    <scope>NUCLEOTIDE SEQUENCE</scope>
    <source>
        <strain evidence="9">Madrid 2016_1</strain>
    </source>
</reference>
<dbReference type="Proteomes" id="UP000320664">
    <property type="component" value="Segment"/>
</dbReference>
<evidence type="ECO:0000256" key="2">
    <source>
        <dbReference type="ARBA" id="ARBA00022630"/>
    </source>
</evidence>
<keyword evidence="3 7" id="KW-0274">FAD</keyword>
<dbReference type="EMBL" id="MH320556">
    <property type="protein sequence ID" value="AYO89063.1"/>
    <property type="molecule type" value="Genomic_DNA"/>
</dbReference>
<organismHost>
    <name type="scientific">Homo sapiens</name>
    <name type="common">Human</name>
    <dbReference type="NCBI Taxonomy" id="9606"/>
</organismHost>
<dbReference type="Gene3D" id="1.20.120.310">
    <property type="entry name" value="ERV/ALR sulfhydryl oxidase domain"/>
    <property type="match status" value="1"/>
</dbReference>
<sequence>MEPRHWGRSLWCVIFLVLEQAARDGDLERAKRRLFLICNTLPCVACRAHALEALQENNVLSSNDLNYVYFFFIALFNNLARDPRYRVDVAKVRPLPRSKAH</sequence>
<dbReference type="PIRSF" id="PIRSF015696">
    <property type="entry name" value="VAC_E10R"/>
    <property type="match status" value="1"/>
</dbReference>
<dbReference type="PROSITE" id="PS51324">
    <property type="entry name" value="ERV_ALR"/>
    <property type="match status" value="1"/>
</dbReference>
<dbReference type="Proteomes" id="UP000320816">
    <property type="component" value="Segment"/>
</dbReference>
<dbReference type="Proteomes" id="UP000319755">
    <property type="component" value="Genome"/>
</dbReference>
<gene>
    <name evidence="9" type="primary">MC040R</name>
</gene>
<dbReference type="EMBL" id="MH320549">
    <property type="protein sequence ID" value="AYO87845.1"/>
    <property type="molecule type" value="Genomic_DNA"/>
</dbReference>
<name>A0A1S7DLM9_MCV2</name>
<dbReference type="InterPro" id="IPR006890">
    <property type="entry name" value="Sulphydryl_Oase_FAD-link_ERV1"/>
</dbReference>
<dbReference type="EC" id="1.8.3.2" evidence="7"/>
<evidence type="ECO:0000256" key="4">
    <source>
        <dbReference type="ARBA" id="ARBA00023002"/>
    </source>
</evidence>
<dbReference type="EMBL" id="KY040274">
    <property type="protein sequence ID" value="AQY16613.1"/>
    <property type="molecule type" value="Genomic_DNA"/>
</dbReference>
<evidence type="ECO:0000256" key="7">
    <source>
        <dbReference type="RuleBase" id="RU371123"/>
    </source>
</evidence>
<dbReference type="Pfam" id="PF04805">
    <property type="entry name" value="Pox_E10"/>
    <property type="match status" value="1"/>
</dbReference>
<evidence type="ECO:0000259" key="8">
    <source>
        <dbReference type="PROSITE" id="PS51324"/>
    </source>
</evidence>
<keyword evidence="2 7" id="KW-0285">Flavoprotein</keyword>
<reference evidence="10" key="3">
    <citation type="submission" date="2018-05" db="EMBL/GenBank/DDBJ databases">
        <authorList>
            <person name="Zorec T.M."/>
            <person name="Hosnjak L."/>
            <person name="Kutnjak D."/>
            <person name="Kusar B."/>
            <person name="Trcko K."/>
            <person name="Kocjan B.J."/>
            <person name="Li Y."/>
            <person name="Krizmaric M."/>
            <person name="Miljkovic J."/>
            <person name="Ravnikar M."/>
            <person name="Poljak M."/>
        </authorList>
    </citation>
    <scope>NUCLEOTIDE SEQUENCE</scope>
    <source>
        <strain evidence="10">MCV2_MB98</strain>
        <strain evidence="11">MCV2_MC313</strain>
        <strain evidence="12">MCV2_MC316</strain>
        <strain evidence="13">MCV2_MC332</strain>
        <strain evidence="14">MCV2_MC515</strain>
    </source>
</reference>
<evidence type="ECO:0000256" key="6">
    <source>
        <dbReference type="ARBA" id="ARBA00048864"/>
    </source>
</evidence>
<evidence type="ECO:0000313" key="12">
    <source>
        <dbReference type="EMBL" id="AYO88015.1"/>
    </source>
</evidence>
<comment type="cofactor">
    <cofactor evidence="1 7">
        <name>FAD</name>
        <dbReference type="ChEBI" id="CHEBI:57692"/>
    </cofactor>
</comment>
<evidence type="ECO:0000313" key="11">
    <source>
        <dbReference type="EMBL" id="AYO87845.1"/>
    </source>
</evidence>
<evidence type="ECO:0000313" key="10">
    <source>
        <dbReference type="EMBL" id="AYO87675.1"/>
    </source>
</evidence>
<keyword evidence="4 7" id="KW-0560">Oxidoreductase</keyword>